<reference evidence="1 2" key="1">
    <citation type="submission" date="2024-03" db="EMBL/GenBank/DDBJ databases">
        <title>Genome-scale model development and genomic sequencing of the oleaginous clade Lipomyces.</title>
        <authorList>
            <consortium name="Lawrence Berkeley National Laboratory"/>
            <person name="Czajka J.J."/>
            <person name="Han Y."/>
            <person name="Kim J."/>
            <person name="Mondo S.J."/>
            <person name="Hofstad B.A."/>
            <person name="Robles A."/>
            <person name="Haridas S."/>
            <person name="Riley R."/>
            <person name="LaButti K."/>
            <person name="Pangilinan J."/>
            <person name="Andreopoulos W."/>
            <person name="Lipzen A."/>
            <person name="Yan J."/>
            <person name="Wang M."/>
            <person name="Ng V."/>
            <person name="Grigoriev I.V."/>
            <person name="Spatafora J.W."/>
            <person name="Magnuson J.K."/>
            <person name="Baker S.E."/>
            <person name="Pomraning K.R."/>
        </authorList>
    </citation>
    <scope>NUCLEOTIDE SEQUENCE [LARGE SCALE GENOMIC DNA]</scope>
    <source>
        <strain evidence="1 2">Phaff 52-87</strain>
    </source>
</reference>
<dbReference type="EMBL" id="JBBJBU010000003">
    <property type="protein sequence ID" value="KAK7206255.1"/>
    <property type="molecule type" value="Genomic_DNA"/>
</dbReference>
<name>A0ABR1F8T7_9ASCO</name>
<comment type="caution">
    <text evidence="1">The sequence shown here is derived from an EMBL/GenBank/DDBJ whole genome shotgun (WGS) entry which is preliminary data.</text>
</comment>
<evidence type="ECO:0000313" key="2">
    <source>
        <dbReference type="Proteomes" id="UP001498771"/>
    </source>
</evidence>
<dbReference type="Gene3D" id="6.20.250.70">
    <property type="match status" value="1"/>
</dbReference>
<dbReference type="Proteomes" id="UP001498771">
    <property type="component" value="Unassembled WGS sequence"/>
</dbReference>
<dbReference type="Pfam" id="PF08208">
    <property type="entry name" value="RNA_polI_A34"/>
    <property type="match status" value="1"/>
</dbReference>
<organism evidence="1 2">
    <name type="scientific">Myxozyma melibiosi</name>
    <dbReference type="NCBI Taxonomy" id="54550"/>
    <lineage>
        <taxon>Eukaryota</taxon>
        <taxon>Fungi</taxon>
        <taxon>Dikarya</taxon>
        <taxon>Ascomycota</taxon>
        <taxon>Saccharomycotina</taxon>
        <taxon>Lipomycetes</taxon>
        <taxon>Lipomycetales</taxon>
        <taxon>Lipomycetaceae</taxon>
        <taxon>Myxozyma</taxon>
    </lineage>
</organism>
<gene>
    <name evidence="1" type="ORF">BZA70DRAFT_294544</name>
</gene>
<proteinExistence type="predicted"/>
<dbReference type="InterPro" id="IPR013240">
    <property type="entry name" value="DNA-dir_RNA_pol1_su_RPA34"/>
</dbReference>
<keyword evidence="2" id="KW-1185">Reference proteome</keyword>
<sequence>MSSLDSESDVEFVPPRGFKPLEQPKFDAPKTLAGGKKVWLIKVPKSIIAKKQLPKRIPVPSRAAPEVTFKHERVKYVVAENKEEEAMARNVRILAPTAKKGQLRQLMVPISSVLQISEVASVPSINLNGKSK</sequence>
<dbReference type="GeneID" id="90039961"/>
<evidence type="ECO:0000313" key="1">
    <source>
        <dbReference type="EMBL" id="KAK7206255.1"/>
    </source>
</evidence>
<protein>
    <submittedName>
        <fullName evidence="1">Uncharacterized protein</fullName>
    </submittedName>
</protein>
<accession>A0ABR1F8T7</accession>
<dbReference type="RefSeq" id="XP_064769288.1">
    <property type="nucleotide sequence ID" value="XM_064914449.1"/>
</dbReference>